<dbReference type="OrthoDB" id="9805051at2"/>
<evidence type="ECO:0000313" key="5">
    <source>
        <dbReference type="Proteomes" id="UP000253324"/>
    </source>
</evidence>
<dbReference type="AlphaFoldDB" id="A0A368Z4J8"/>
<protein>
    <recommendedName>
        <fullName evidence="2">Ribosome-binding factor A</fullName>
    </recommendedName>
</protein>
<dbReference type="PANTHER" id="PTHR33515">
    <property type="entry name" value="RIBOSOME-BINDING FACTOR A, CHLOROPLASTIC-RELATED"/>
    <property type="match status" value="1"/>
</dbReference>
<dbReference type="GO" id="GO:0043024">
    <property type="term" value="F:ribosomal small subunit binding"/>
    <property type="evidence" value="ECO:0007669"/>
    <property type="project" value="TreeGrafter"/>
</dbReference>
<comment type="caution">
    <text evidence="4">The sequence shown here is derived from an EMBL/GenBank/DDBJ whole genome shotgun (WGS) entry which is preliminary data.</text>
</comment>
<dbReference type="InterPro" id="IPR000238">
    <property type="entry name" value="RbfA"/>
</dbReference>
<comment type="function">
    <text evidence="2">One of several proteins that assist in the late maturation steps of the functional core of the 30S ribosomal subunit. Associates with free 30S ribosomal subunits (but not with 30S subunits that are part of 70S ribosomes or polysomes). Required for efficient processing of 16S rRNA. May interact with the 5'-terminal helix region of 16S rRNA.</text>
</comment>
<gene>
    <name evidence="2" type="primary">rbfA</name>
    <name evidence="4" type="ORF">C7476_101137</name>
</gene>
<dbReference type="SUPFAM" id="SSF89919">
    <property type="entry name" value="Ribosome-binding factor A, RbfA"/>
    <property type="match status" value="1"/>
</dbReference>
<comment type="subcellular location">
    <subcellularLocation>
        <location evidence="2">Cytoplasm</location>
    </subcellularLocation>
</comment>
<keyword evidence="5" id="KW-1185">Reference proteome</keyword>
<name>A0A368Z4J8_9HYPH</name>
<dbReference type="GO" id="GO:0005829">
    <property type="term" value="C:cytosol"/>
    <property type="evidence" value="ECO:0007669"/>
    <property type="project" value="TreeGrafter"/>
</dbReference>
<dbReference type="RefSeq" id="WP_114427996.1">
    <property type="nucleotide sequence ID" value="NZ_QPJM01000001.1"/>
</dbReference>
<keyword evidence="1 2" id="KW-0690">Ribosome biogenesis</keyword>
<accession>A0A368Z4J8</accession>
<dbReference type="Pfam" id="PF02033">
    <property type="entry name" value="RBFA"/>
    <property type="match status" value="1"/>
</dbReference>
<dbReference type="Gene3D" id="3.30.300.20">
    <property type="match status" value="1"/>
</dbReference>
<dbReference type="GO" id="GO:0030490">
    <property type="term" value="P:maturation of SSU-rRNA"/>
    <property type="evidence" value="ECO:0007669"/>
    <property type="project" value="UniProtKB-UniRule"/>
</dbReference>
<dbReference type="Proteomes" id="UP000253324">
    <property type="component" value="Unassembled WGS sequence"/>
</dbReference>
<dbReference type="HAMAP" id="MF_00003">
    <property type="entry name" value="RbfA"/>
    <property type="match status" value="1"/>
</dbReference>
<evidence type="ECO:0000256" key="3">
    <source>
        <dbReference type="SAM" id="MobiDB-lite"/>
    </source>
</evidence>
<evidence type="ECO:0000313" key="4">
    <source>
        <dbReference type="EMBL" id="RCW87375.1"/>
    </source>
</evidence>
<evidence type="ECO:0000256" key="2">
    <source>
        <dbReference type="HAMAP-Rule" id="MF_00003"/>
    </source>
</evidence>
<organism evidence="4 5">
    <name type="scientific">Phyllobacterium bourgognense</name>
    <dbReference type="NCBI Taxonomy" id="314236"/>
    <lineage>
        <taxon>Bacteria</taxon>
        <taxon>Pseudomonadati</taxon>
        <taxon>Pseudomonadota</taxon>
        <taxon>Alphaproteobacteria</taxon>
        <taxon>Hyphomicrobiales</taxon>
        <taxon>Phyllobacteriaceae</taxon>
        <taxon>Phyllobacterium</taxon>
    </lineage>
</organism>
<comment type="similarity">
    <text evidence="2">Belongs to the RbfA family.</text>
</comment>
<dbReference type="NCBIfam" id="NF001802">
    <property type="entry name" value="PRK00521.2-5"/>
    <property type="match status" value="1"/>
</dbReference>
<reference evidence="4 5" key="1">
    <citation type="submission" date="2018-07" db="EMBL/GenBank/DDBJ databases">
        <title>Genomic Encyclopedia of Type Strains, Phase III (KMG-III): the genomes of soil and plant-associated and newly described type strains.</title>
        <authorList>
            <person name="Whitman W."/>
        </authorList>
    </citation>
    <scope>NUCLEOTIDE SEQUENCE [LARGE SCALE GENOMIC DNA]</scope>
    <source>
        <strain evidence="4 5">31-25a</strain>
    </source>
</reference>
<keyword evidence="2" id="KW-0963">Cytoplasm</keyword>
<dbReference type="EMBL" id="QPJM01000001">
    <property type="protein sequence ID" value="RCW87375.1"/>
    <property type="molecule type" value="Genomic_DNA"/>
</dbReference>
<dbReference type="PANTHER" id="PTHR33515:SF1">
    <property type="entry name" value="RIBOSOME-BINDING FACTOR A, CHLOROPLASTIC-RELATED"/>
    <property type="match status" value="1"/>
</dbReference>
<feature type="region of interest" description="Disordered" evidence="3">
    <location>
        <begin position="124"/>
        <end position="153"/>
    </location>
</feature>
<proteinExistence type="inferred from homology"/>
<evidence type="ECO:0000256" key="1">
    <source>
        <dbReference type="ARBA" id="ARBA00022517"/>
    </source>
</evidence>
<dbReference type="PROSITE" id="PS01319">
    <property type="entry name" value="RBFA"/>
    <property type="match status" value="1"/>
</dbReference>
<dbReference type="InterPro" id="IPR020053">
    <property type="entry name" value="Ribosome-bd_factorA_CS"/>
</dbReference>
<dbReference type="InterPro" id="IPR023799">
    <property type="entry name" value="RbfA_dom_sf"/>
</dbReference>
<sequence>MARFATGSGPSQRQLRVSEQVRHAVSQVLARGDVRDDTLENAVIAISEVRMSPDLKIATCFVSPVGAVDSEGVISALNKNAKFIRGRAASHLKQMKYMPEFRFRIDTSFDNYAKIDALLRKPEVTRDLVDDEDDDGGDPNPGDVPGHDGDGND</sequence>
<dbReference type="InterPro" id="IPR015946">
    <property type="entry name" value="KH_dom-like_a/b"/>
</dbReference>
<comment type="subunit">
    <text evidence="2">Monomer. Binds 30S ribosomal subunits, but not 50S ribosomal subunits or 70S ribosomes.</text>
</comment>